<organism evidence="1 2">
    <name type="scientific">Atopobium deltae</name>
    <dbReference type="NCBI Taxonomy" id="1393034"/>
    <lineage>
        <taxon>Bacteria</taxon>
        <taxon>Bacillati</taxon>
        <taxon>Actinomycetota</taxon>
        <taxon>Coriobacteriia</taxon>
        <taxon>Coriobacteriales</taxon>
        <taxon>Atopobiaceae</taxon>
        <taxon>Atopobium</taxon>
    </lineage>
</organism>
<keyword evidence="2" id="KW-1185">Reference proteome</keyword>
<dbReference type="AlphaFoldDB" id="A0A133XV95"/>
<dbReference type="Proteomes" id="UP000070675">
    <property type="component" value="Unassembled WGS sequence"/>
</dbReference>
<proteinExistence type="predicted"/>
<comment type="caution">
    <text evidence="1">The sequence shown here is derived from an EMBL/GenBank/DDBJ whole genome shotgun (WGS) entry which is preliminary data.</text>
</comment>
<reference evidence="2" key="1">
    <citation type="submission" date="2016-01" db="EMBL/GenBank/DDBJ databases">
        <authorList>
            <person name="Mitreva M."/>
            <person name="Pepin K.H."/>
            <person name="Mihindukulasuriya K.A."/>
            <person name="Fulton R."/>
            <person name="Fronick C."/>
            <person name="O'Laughlin M."/>
            <person name="Miner T."/>
            <person name="Herter B."/>
            <person name="Rosa B.A."/>
            <person name="Cordes M."/>
            <person name="Tomlinson C."/>
            <person name="Wollam A."/>
            <person name="Palsikar V.B."/>
            <person name="Mardis E.R."/>
            <person name="Wilson R.K."/>
        </authorList>
    </citation>
    <scope>NUCLEOTIDE SEQUENCE [LARGE SCALE GENOMIC DNA]</scope>
    <source>
        <strain evidence="2">DNF00019</strain>
    </source>
</reference>
<accession>A0A133XV95</accession>
<sequence length="66" mass="7440">MQREELKHHSLLIGLVAAVLLFQTEASSLFVLLELHLLNNPEVEDARIQLLENLGQALSLYTDQLS</sequence>
<evidence type="ECO:0000313" key="1">
    <source>
        <dbReference type="EMBL" id="KXB34876.1"/>
    </source>
</evidence>
<evidence type="ECO:0000313" key="2">
    <source>
        <dbReference type="Proteomes" id="UP000070675"/>
    </source>
</evidence>
<feature type="non-terminal residue" evidence="1">
    <location>
        <position position="66"/>
    </location>
</feature>
<dbReference type="STRING" id="1393034.HMPREF3192_00696"/>
<dbReference type="EMBL" id="LSCR01000010">
    <property type="protein sequence ID" value="KXB34876.1"/>
    <property type="molecule type" value="Genomic_DNA"/>
</dbReference>
<name>A0A133XV95_9ACTN</name>
<gene>
    <name evidence="1" type="ORF">HMPREF3192_00696</name>
</gene>
<protein>
    <submittedName>
        <fullName evidence="1">Uncharacterized protein</fullName>
    </submittedName>
</protein>